<accession>A0AAV4TND0</accession>
<sequence>MHCQGWFDFIFLPPSEVRTLPVAVNTVGEIYSHVGGLVVSSVKRSRNKARCIRHLKWKGKKTRKTYQAGDGRFELHSTHKSRLFLLVLPLETELR</sequence>
<gene>
    <name evidence="1" type="ORF">CDAR_443641</name>
</gene>
<keyword evidence="2" id="KW-1185">Reference proteome</keyword>
<organism evidence="1 2">
    <name type="scientific">Caerostris darwini</name>
    <dbReference type="NCBI Taxonomy" id="1538125"/>
    <lineage>
        <taxon>Eukaryota</taxon>
        <taxon>Metazoa</taxon>
        <taxon>Ecdysozoa</taxon>
        <taxon>Arthropoda</taxon>
        <taxon>Chelicerata</taxon>
        <taxon>Arachnida</taxon>
        <taxon>Araneae</taxon>
        <taxon>Araneomorphae</taxon>
        <taxon>Entelegynae</taxon>
        <taxon>Araneoidea</taxon>
        <taxon>Araneidae</taxon>
        <taxon>Caerostris</taxon>
    </lineage>
</organism>
<comment type="caution">
    <text evidence="1">The sequence shown here is derived from an EMBL/GenBank/DDBJ whole genome shotgun (WGS) entry which is preliminary data.</text>
</comment>
<protein>
    <submittedName>
        <fullName evidence="1">Uncharacterized protein</fullName>
    </submittedName>
</protein>
<reference evidence="1 2" key="1">
    <citation type="submission" date="2021-06" db="EMBL/GenBank/DDBJ databases">
        <title>Caerostris darwini draft genome.</title>
        <authorList>
            <person name="Kono N."/>
            <person name="Arakawa K."/>
        </authorList>
    </citation>
    <scope>NUCLEOTIDE SEQUENCE [LARGE SCALE GENOMIC DNA]</scope>
</reference>
<evidence type="ECO:0000313" key="2">
    <source>
        <dbReference type="Proteomes" id="UP001054837"/>
    </source>
</evidence>
<dbReference type="Proteomes" id="UP001054837">
    <property type="component" value="Unassembled WGS sequence"/>
</dbReference>
<proteinExistence type="predicted"/>
<name>A0AAV4TND0_9ARAC</name>
<evidence type="ECO:0000313" key="1">
    <source>
        <dbReference type="EMBL" id="GIY47940.1"/>
    </source>
</evidence>
<dbReference type="AlphaFoldDB" id="A0AAV4TND0"/>
<dbReference type="EMBL" id="BPLQ01010035">
    <property type="protein sequence ID" value="GIY47940.1"/>
    <property type="molecule type" value="Genomic_DNA"/>
</dbReference>